<dbReference type="GO" id="GO:0015095">
    <property type="term" value="F:magnesium ion transmembrane transporter activity"/>
    <property type="evidence" value="ECO:0007669"/>
    <property type="project" value="TreeGrafter"/>
</dbReference>
<dbReference type="Proteomes" id="UP000252698">
    <property type="component" value="Chromosome"/>
</dbReference>
<dbReference type="GO" id="GO:0005886">
    <property type="term" value="C:plasma membrane"/>
    <property type="evidence" value="ECO:0007669"/>
    <property type="project" value="UniProtKB-SubCell"/>
</dbReference>
<dbReference type="InterPro" id="IPR045861">
    <property type="entry name" value="CorA_cytoplasmic_dom"/>
</dbReference>
<keyword evidence="9" id="KW-0406">Ion transport</keyword>
<dbReference type="InterPro" id="IPR045863">
    <property type="entry name" value="CorA_TM1_TM2"/>
</dbReference>
<evidence type="ECO:0000256" key="11">
    <source>
        <dbReference type="SAM" id="MobiDB-lite"/>
    </source>
</evidence>
<reference evidence="13 14" key="1">
    <citation type="journal article" date="2018" name="Front. Microbiol.">
        <title>Genome Sequencing of Streptomyces atratus SCSIOZH16 and Activation Production of Nocardamine via Metabolic Engineering.</title>
        <authorList>
            <person name="Li Y."/>
            <person name="Zhang C."/>
            <person name="Liu C."/>
            <person name="Ju J."/>
            <person name="Ma J."/>
        </authorList>
    </citation>
    <scope>NUCLEOTIDE SEQUENCE [LARGE SCALE GENOMIC DNA]</scope>
    <source>
        <strain evidence="13 14">SCSIO_ZH16</strain>
    </source>
</reference>
<keyword evidence="4" id="KW-1003">Cell membrane</keyword>
<keyword evidence="6 12" id="KW-0812">Transmembrane</keyword>
<sequence>MPEGVVAETHVSEARERLTASDFLLVDIELPQEVSPDEMPVADQLGLAEGLTWLGRKGESVRAEYLGDRAGFVVPVVEADQVTHLHAFVTERYLVTVHRGPLALIKTLTARLPHERPSDIVATLFLLLQEALESFRRSAVEALLAAEDLEDEMFERRHPEQVYQLARLRRHAALLHHSLLPYLQVMDETLTRRMMNPNFPEERQRLVRSYQQHARLVLTNIESLQEATRRVFGSYSSLVSGEQNGVINRLTIVSTIFLPLSFLTGFFGMNFTYMTNELESKVVFWLLAVGLQAIVLFIALYMLHRTRLWRKLREADDADDRGARARPTSRIGRRSSNPGW</sequence>
<keyword evidence="7" id="KW-0862">Zinc</keyword>
<evidence type="ECO:0000256" key="3">
    <source>
        <dbReference type="ARBA" id="ARBA00022448"/>
    </source>
</evidence>
<dbReference type="PANTHER" id="PTHR46494">
    <property type="entry name" value="CORA FAMILY METAL ION TRANSPORTER (EUROFUNG)"/>
    <property type="match status" value="1"/>
</dbReference>
<dbReference type="GO" id="GO:0050897">
    <property type="term" value="F:cobalt ion binding"/>
    <property type="evidence" value="ECO:0007669"/>
    <property type="project" value="TreeGrafter"/>
</dbReference>
<evidence type="ECO:0000256" key="9">
    <source>
        <dbReference type="ARBA" id="ARBA00023065"/>
    </source>
</evidence>
<accession>A0A2Z5JS94</accession>
<gene>
    <name evidence="13" type="ORF">C5746_41640</name>
</gene>
<comment type="subcellular location">
    <subcellularLocation>
        <location evidence="1">Cell membrane</location>
        <topology evidence="1">Multi-pass membrane protein</topology>
    </subcellularLocation>
</comment>
<dbReference type="KEGG" id="sata:C5746_41640"/>
<comment type="similarity">
    <text evidence="2">Belongs to the CorA metal ion transporter (MIT) (TC 1.A.35) family.</text>
</comment>
<dbReference type="GO" id="GO:0000287">
    <property type="term" value="F:magnesium ion binding"/>
    <property type="evidence" value="ECO:0007669"/>
    <property type="project" value="TreeGrafter"/>
</dbReference>
<evidence type="ECO:0000256" key="7">
    <source>
        <dbReference type="ARBA" id="ARBA00022833"/>
    </source>
</evidence>
<feature type="transmembrane region" description="Helical" evidence="12">
    <location>
        <begin position="250"/>
        <end position="271"/>
    </location>
</feature>
<keyword evidence="8 12" id="KW-1133">Transmembrane helix</keyword>
<evidence type="ECO:0000256" key="12">
    <source>
        <dbReference type="SAM" id="Phobius"/>
    </source>
</evidence>
<feature type="transmembrane region" description="Helical" evidence="12">
    <location>
        <begin position="283"/>
        <end position="303"/>
    </location>
</feature>
<dbReference type="SUPFAM" id="SSF144083">
    <property type="entry name" value="Magnesium transport protein CorA, transmembrane region"/>
    <property type="match status" value="1"/>
</dbReference>
<organism evidence="13 14">
    <name type="scientific">Streptomyces atratus</name>
    <dbReference type="NCBI Taxonomy" id="1893"/>
    <lineage>
        <taxon>Bacteria</taxon>
        <taxon>Bacillati</taxon>
        <taxon>Actinomycetota</taxon>
        <taxon>Actinomycetes</taxon>
        <taxon>Kitasatosporales</taxon>
        <taxon>Streptomycetaceae</taxon>
        <taxon>Streptomyces</taxon>
    </lineage>
</organism>
<evidence type="ECO:0000256" key="10">
    <source>
        <dbReference type="ARBA" id="ARBA00023136"/>
    </source>
</evidence>
<proteinExistence type="inferred from homology"/>
<evidence type="ECO:0000313" key="13">
    <source>
        <dbReference type="EMBL" id="AXE83330.1"/>
    </source>
</evidence>
<evidence type="ECO:0000256" key="8">
    <source>
        <dbReference type="ARBA" id="ARBA00022989"/>
    </source>
</evidence>
<dbReference type="PANTHER" id="PTHR46494:SF3">
    <property type="entry name" value="ZINC TRANSPORT PROTEIN ZNTB"/>
    <property type="match status" value="1"/>
</dbReference>
<keyword evidence="5" id="KW-0997">Cell inner membrane</keyword>
<evidence type="ECO:0000256" key="1">
    <source>
        <dbReference type="ARBA" id="ARBA00004651"/>
    </source>
</evidence>
<evidence type="ECO:0000256" key="5">
    <source>
        <dbReference type="ARBA" id="ARBA00022519"/>
    </source>
</evidence>
<evidence type="ECO:0000256" key="2">
    <source>
        <dbReference type="ARBA" id="ARBA00009765"/>
    </source>
</evidence>
<dbReference type="AlphaFoldDB" id="A0A2Z5JS94"/>
<dbReference type="Gene3D" id="1.20.58.340">
    <property type="entry name" value="Magnesium transport protein CorA, transmembrane region"/>
    <property type="match status" value="2"/>
</dbReference>
<dbReference type="Pfam" id="PF01544">
    <property type="entry name" value="CorA"/>
    <property type="match status" value="1"/>
</dbReference>
<name>A0A2Z5JS94_STRAR</name>
<feature type="region of interest" description="Disordered" evidence="11">
    <location>
        <begin position="320"/>
        <end position="340"/>
    </location>
</feature>
<keyword evidence="10 12" id="KW-0472">Membrane</keyword>
<dbReference type="InterPro" id="IPR002523">
    <property type="entry name" value="MgTranspt_CorA/ZnTranspt_ZntB"/>
</dbReference>
<protein>
    <submittedName>
        <fullName evidence="13">Cation transporter</fullName>
    </submittedName>
</protein>
<keyword evidence="3" id="KW-0813">Transport</keyword>
<dbReference type="GO" id="GO:0015087">
    <property type="term" value="F:cobalt ion transmembrane transporter activity"/>
    <property type="evidence" value="ECO:0007669"/>
    <property type="project" value="TreeGrafter"/>
</dbReference>
<evidence type="ECO:0000313" key="14">
    <source>
        <dbReference type="Proteomes" id="UP000252698"/>
    </source>
</evidence>
<evidence type="ECO:0000256" key="6">
    <source>
        <dbReference type="ARBA" id="ARBA00022692"/>
    </source>
</evidence>
<evidence type="ECO:0000256" key="4">
    <source>
        <dbReference type="ARBA" id="ARBA00022475"/>
    </source>
</evidence>
<dbReference type="EMBL" id="CP027306">
    <property type="protein sequence ID" value="AXE83330.1"/>
    <property type="molecule type" value="Genomic_DNA"/>
</dbReference>
<dbReference type="SUPFAM" id="SSF143865">
    <property type="entry name" value="CorA soluble domain-like"/>
    <property type="match status" value="1"/>
</dbReference>